<dbReference type="InterPro" id="IPR009057">
    <property type="entry name" value="Homeodomain-like_sf"/>
</dbReference>
<accession>H6R4H1</accession>
<keyword evidence="6" id="KW-1185">Reference proteome</keyword>
<dbReference type="SMART" id="SM00342">
    <property type="entry name" value="HTH_ARAC"/>
    <property type="match status" value="1"/>
</dbReference>
<organism evidence="5 6">
    <name type="scientific">Nocardia cyriacigeorgica (strain GUH-2)</name>
    <dbReference type="NCBI Taxonomy" id="1127134"/>
    <lineage>
        <taxon>Bacteria</taxon>
        <taxon>Bacillati</taxon>
        <taxon>Actinomycetota</taxon>
        <taxon>Actinomycetes</taxon>
        <taxon>Mycobacteriales</taxon>
        <taxon>Nocardiaceae</taxon>
        <taxon>Nocardia</taxon>
    </lineage>
</organism>
<dbReference type="SUPFAM" id="SSF46689">
    <property type="entry name" value="Homeodomain-like"/>
    <property type="match status" value="1"/>
</dbReference>
<evidence type="ECO:0000256" key="1">
    <source>
        <dbReference type="ARBA" id="ARBA00023015"/>
    </source>
</evidence>
<dbReference type="HOGENOM" id="CLU_047522_1_2_11"/>
<dbReference type="GO" id="GO:0000976">
    <property type="term" value="F:transcription cis-regulatory region binding"/>
    <property type="evidence" value="ECO:0007669"/>
    <property type="project" value="TreeGrafter"/>
</dbReference>
<gene>
    <name evidence="5" type="ordered locus">NOCYR_1240</name>
</gene>
<dbReference type="InterPro" id="IPR032687">
    <property type="entry name" value="AraC-type_N"/>
</dbReference>
<dbReference type="STRING" id="1127134.NOCYR_1240"/>
<dbReference type="PROSITE" id="PS01124">
    <property type="entry name" value="HTH_ARAC_FAMILY_2"/>
    <property type="match status" value="1"/>
</dbReference>
<dbReference type="AlphaFoldDB" id="H6R4H1"/>
<keyword evidence="1" id="KW-0805">Transcription regulation</keyword>
<dbReference type="GO" id="GO:0003700">
    <property type="term" value="F:DNA-binding transcription factor activity"/>
    <property type="evidence" value="ECO:0007669"/>
    <property type="project" value="InterPro"/>
</dbReference>
<feature type="domain" description="HTH araC/xylS-type" evidence="4">
    <location>
        <begin position="258"/>
        <end position="356"/>
    </location>
</feature>
<protein>
    <submittedName>
        <fullName evidence="5">Putative Transcriptional regulator, AraC family</fullName>
    </submittedName>
</protein>
<proteinExistence type="predicted"/>
<dbReference type="RefSeq" id="WP_014349507.1">
    <property type="nucleotide sequence ID" value="NC_016887.1"/>
</dbReference>
<sequence>MVSSVRVGGGRHLTSHDKYLILGDMSVIRSAGLRGFRATVAELGGDAEEFAIACGLPVAALDTDDMLVPDQAVSAVLELAAHRLDCPDLGLRMSARQDLAMLGPLALAIRSSPALADVLECSSRYLFVHARSLSLVLEPDPYGDRGVAALRYGVRAAAAIPIQGTDLGLAFVHRTIQRLIGDRYGLRSVELPYRPPAPLSVYEEFFGAPVRAGRRDALLRVPSSLAARQLSGGDENLHRLAMEFLAQQTAATGSSAVPTVRAAVKQLLGTTPPEIGVVAGLLTMHPRTLQRRLSAEGTTFAAVLDDVRRSETRRYLTTTDIAMSQIASLVGLTEQATLTRCCRRWWGHPPTAIRKDPALAREQTSVPATALT</sequence>
<dbReference type="EMBL" id="FO082843">
    <property type="protein sequence ID" value="CCF62040.1"/>
    <property type="molecule type" value="Genomic_DNA"/>
</dbReference>
<dbReference type="GO" id="GO:0005829">
    <property type="term" value="C:cytosol"/>
    <property type="evidence" value="ECO:0007669"/>
    <property type="project" value="TreeGrafter"/>
</dbReference>
<reference evidence="5 6" key="1">
    <citation type="journal article" date="2012" name="J. Bacteriol.">
        <title>Genome sequence of the human- and animal-pathogenic strain Nocardia cyriacigeorgica GUH-2.</title>
        <authorList>
            <person name="Zoropogui A."/>
            <person name="Pujic P."/>
            <person name="Normand P."/>
            <person name="Barbe V."/>
            <person name="Beaman B."/>
            <person name="Beaman L."/>
            <person name="Boiron P."/>
            <person name="Colinon C."/>
            <person name="Deredjian A."/>
            <person name="Graindorge A."/>
            <person name="Mangenot S."/>
            <person name="Nazaret S."/>
            <person name="Neto M."/>
            <person name="Petit S."/>
            <person name="Roche D."/>
            <person name="Vallenet D."/>
            <person name="Rodriguez-Nava V."/>
            <person name="Richard Y."/>
            <person name="Cournoyer B."/>
            <person name="Blaha D."/>
        </authorList>
    </citation>
    <scope>NUCLEOTIDE SEQUENCE [LARGE SCALE GENOMIC DNA]</scope>
    <source>
        <strain evidence="5 6">GUH-2</strain>
    </source>
</reference>
<dbReference type="Pfam" id="PF12833">
    <property type="entry name" value="HTH_18"/>
    <property type="match status" value="1"/>
</dbReference>
<evidence type="ECO:0000313" key="6">
    <source>
        <dbReference type="Proteomes" id="UP000008190"/>
    </source>
</evidence>
<dbReference type="Proteomes" id="UP000008190">
    <property type="component" value="Chromosome"/>
</dbReference>
<evidence type="ECO:0000313" key="5">
    <source>
        <dbReference type="EMBL" id="CCF62040.1"/>
    </source>
</evidence>
<evidence type="ECO:0000259" key="4">
    <source>
        <dbReference type="PROSITE" id="PS01124"/>
    </source>
</evidence>
<keyword evidence="3" id="KW-0804">Transcription</keyword>
<dbReference type="Pfam" id="PF12625">
    <property type="entry name" value="Arabinose_bd"/>
    <property type="match status" value="1"/>
</dbReference>
<name>H6R4H1_NOCCG</name>
<evidence type="ECO:0000256" key="3">
    <source>
        <dbReference type="ARBA" id="ARBA00023163"/>
    </source>
</evidence>
<dbReference type="Gene3D" id="1.10.10.60">
    <property type="entry name" value="Homeodomain-like"/>
    <property type="match status" value="1"/>
</dbReference>
<keyword evidence="2" id="KW-0238">DNA-binding</keyword>
<dbReference type="PANTHER" id="PTHR47894">
    <property type="entry name" value="HTH-TYPE TRANSCRIPTIONAL REGULATOR GADX"/>
    <property type="match status" value="1"/>
</dbReference>
<dbReference type="InterPro" id="IPR018060">
    <property type="entry name" value="HTH_AraC"/>
</dbReference>
<dbReference type="eggNOG" id="COG2207">
    <property type="taxonomic scope" value="Bacteria"/>
</dbReference>
<dbReference type="PANTHER" id="PTHR47894:SF4">
    <property type="entry name" value="HTH-TYPE TRANSCRIPTIONAL REGULATOR GADX"/>
    <property type="match status" value="1"/>
</dbReference>
<dbReference type="KEGG" id="ncy:NOCYR_1240"/>
<evidence type="ECO:0000256" key="2">
    <source>
        <dbReference type="ARBA" id="ARBA00023125"/>
    </source>
</evidence>